<evidence type="ECO:0000259" key="3">
    <source>
        <dbReference type="Pfam" id="PF21984"/>
    </source>
</evidence>
<sequence length="240" mass="28355">MSMLQQFFKEGVSLIPKGIITHYKELDLSPQAFILLLYLIDHQVELQSEAYLQRVSANLGWSENESYEFLSELLTKEYIQFEMIKDHNGKQMDIISLEPLYLFLESFYKKDEPESQDGLNESEQKSLIQLFEGEFGRSLTQLELMQIADWKQMDQFNDEVIILALQQAVLNQAISLKYIDRILLDWKKKNVRTVQEAKREIESFNQAKTERSRQANLGNQVPEFEPFKVPEFDWNRFKPE</sequence>
<proteinExistence type="inferred from homology"/>
<dbReference type="InterPro" id="IPR036388">
    <property type="entry name" value="WH-like_DNA-bd_sf"/>
</dbReference>
<protein>
    <submittedName>
        <fullName evidence="4">DNA replication protein</fullName>
    </submittedName>
</protein>
<organism evidence="4 5">
    <name type="scientific">Globicatella sulfidifaciens DSM 15739</name>
    <dbReference type="NCBI Taxonomy" id="1121925"/>
    <lineage>
        <taxon>Bacteria</taxon>
        <taxon>Bacillati</taxon>
        <taxon>Bacillota</taxon>
        <taxon>Bacilli</taxon>
        <taxon>Lactobacillales</taxon>
        <taxon>Aerococcaceae</taxon>
        <taxon>Globicatella</taxon>
    </lineage>
</organism>
<reference evidence="5" key="1">
    <citation type="submission" date="2017-02" db="EMBL/GenBank/DDBJ databases">
        <authorList>
            <person name="Varghese N."/>
            <person name="Submissions S."/>
        </authorList>
    </citation>
    <scope>NUCLEOTIDE SEQUENCE [LARGE SCALE GENOMIC DNA]</scope>
    <source>
        <strain evidence="5">DSM 15739</strain>
    </source>
</reference>
<dbReference type="Pfam" id="PF21984">
    <property type="entry name" value="DnaD_N"/>
    <property type="match status" value="1"/>
</dbReference>
<dbReference type="EMBL" id="FUWO01000003">
    <property type="protein sequence ID" value="SJZ35660.1"/>
    <property type="molecule type" value="Genomic_DNA"/>
</dbReference>
<feature type="domain" description="DnaD N-terminal" evidence="3">
    <location>
        <begin position="15"/>
        <end position="111"/>
    </location>
</feature>
<dbReference type="Proteomes" id="UP000189941">
    <property type="component" value="Unassembled WGS sequence"/>
</dbReference>
<evidence type="ECO:0000313" key="5">
    <source>
        <dbReference type="Proteomes" id="UP000189941"/>
    </source>
</evidence>
<dbReference type="STRING" id="1121925.SAMN02746011_00482"/>
<dbReference type="InterPro" id="IPR053843">
    <property type="entry name" value="DnaD_N"/>
</dbReference>
<dbReference type="Gene3D" id="1.10.10.10">
    <property type="entry name" value="Winged helix-like DNA-binding domain superfamily/Winged helix DNA-binding domain"/>
    <property type="match status" value="1"/>
</dbReference>
<evidence type="ECO:0000256" key="1">
    <source>
        <dbReference type="ARBA" id="ARBA00093462"/>
    </source>
</evidence>
<evidence type="ECO:0000259" key="2">
    <source>
        <dbReference type="Pfam" id="PF07261"/>
    </source>
</evidence>
<gene>
    <name evidence="4" type="ORF">SAMN02746011_00482</name>
</gene>
<comment type="similarity">
    <text evidence="1">Belongs to the DnaB/DnaD family.</text>
</comment>
<dbReference type="PANTHER" id="PTHR37293">
    <property type="entry name" value="PHAGE REPLICATION PROTEIN-RELATED"/>
    <property type="match status" value="1"/>
</dbReference>
<dbReference type="RefSeq" id="WP_078755316.1">
    <property type="nucleotide sequence ID" value="NZ_FUWO01000003.1"/>
</dbReference>
<dbReference type="InterPro" id="IPR034829">
    <property type="entry name" value="DnaD-like_sf"/>
</dbReference>
<dbReference type="NCBIfam" id="TIGR01446">
    <property type="entry name" value="DnaD_dom"/>
    <property type="match status" value="1"/>
</dbReference>
<dbReference type="OrthoDB" id="9770238at2"/>
<name>A0A1T4JZQ9_9LACT</name>
<accession>A0A1T4JZQ9</accession>
<dbReference type="PANTHER" id="PTHR37293:SF6">
    <property type="entry name" value="DNA REPLICATION PROTEIN DNAD"/>
    <property type="match status" value="1"/>
</dbReference>
<dbReference type="Pfam" id="PF07261">
    <property type="entry name" value="DnaB_2"/>
    <property type="match status" value="1"/>
</dbReference>
<evidence type="ECO:0000313" key="4">
    <source>
        <dbReference type="EMBL" id="SJZ35660.1"/>
    </source>
</evidence>
<dbReference type="AlphaFoldDB" id="A0A1T4JZQ9"/>
<feature type="domain" description="DnaB/C C-terminal" evidence="2">
    <location>
        <begin position="128"/>
        <end position="200"/>
    </location>
</feature>
<keyword evidence="5" id="KW-1185">Reference proteome</keyword>
<dbReference type="Gene3D" id="1.10.10.630">
    <property type="entry name" value="DnaD domain-like"/>
    <property type="match status" value="1"/>
</dbReference>
<dbReference type="InterPro" id="IPR006343">
    <property type="entry name" value="DnaB/C_C"/>
</dbReference>
<dbReference type="SUPFAM" id="SSF158499">
    <property type="entry name" value="DnaD domain-like"/>
    <property type="match status" value="1"/>
</dbReference>
<dbReference type="InterPro" id="IPR053162">
    <property type="entry name" value="DnaD"/>
</dbReference>